<keyword evidence="8 9" id="KW-0472">Membrane</keyword>
<dbReference type="Gene3D" id="3.50.30.30">
    <property type="match status" value="1"/>
</dbReference>
<evidence type="ECO:0000256" key="3">
    <source>
        <dbReference type="ARBA" id="ARBA00006859"/>
    </source>
</evidence>
<dbReference type="InterPro" id="IPR003137">
    <property type="entry name" value="PA_domain"/>
</dbReference>
<feature type="transmembrane region" description="Helical" evidence="9">
    <location>
        <begin position="377"/>
        <end position="398"/>
    </location>
</feature>
<evidence type="ECO:0000259" key="10">
    <source>
        <dbReference type="Pfam" id="PF02225"/>
    </source>
</evidence>
<dbReference type="GeneTree" id="ENSGT00940000157722"/>
<evidence type="ECO:0000256" key="6">
    <source>
        <dbReference type="ARBA" id="ARBA00022801"/>
    </source>
</evidence>
<keyword evidence="12" id="KW-1185">Reference proteome</keyword>
<dbReference type="SUPFAM" id="SSF52025">
    <property type="entry name" value="PA domain"/>
    <property type="match status" value="1"/>
</dbReference>
<feature type="transmembrane region" description="Helical" evidence="9">
    <location>
        <begin position="310"/>
        <end position="331"/>
    </location>
</feature>
<sequence length="479" mass="52499">MSTTIYCFYSTQVICQEAILHISNGATDKEYCLVYNSVWTNLSLSLSAATAYPLVNLSSRLLCSSEGVSPAIVRGKAVVVMRGGCNFSQKAEIAQDLGAAALIVASTKPMSPPGANVTEYEKVQIPLALMRYMDFLDAQNVFGEEMQVRLYAPAVPVLDASIVVMLLIGVVTVALGGYWSGACERERLSASRGGGGEEKSDSGDLALYSPLKVSFTLDKHCLIYLYYIFIICLDALLDLAKCSPMSVTVLGGSVSVRSVLLSAVCVTVAVVWGVYRNEDRWIWILQDLLGVAFCLNFLKTISLSNFKICVILLSLLLLYDVFFVFITPLFMPNGESIMVQVALGPDAAGEKVTTHLSLPVVMRVPRFSAWTQNLCGMQFSILGYGDIIVPGLLVAYCSRFDVWVNSPKKIYLFCCCIAYLCGMVLTFAVMLVTKMGQPALLYLVPFTLLGSALLAWRRGEMRQFWNGTTYEVRGQDTFP</sequence>
<dbReference type="PANTHER" id="PTHR12174:SF34">
    <property type="entry name" value="SIGNAL PEPTIDE PEPTIDASE-LIKE 2A"/>
    <property type="match status" value="1"/>
</dbReference>
<evidence type="ECO:0000313" key="12">
    <source>
        <dbReference type="Proteomes" id="UP000694557"/>
    </source>
</evidence>
<keyword evidence="7 9" id="KW-1133">Transmembrane helix</keyword>
<dbReference type="InterPro" id="IPR006639">
    <property type="entry name" value="Preselin/SPP"/>
</dbReference>
<dbReference type="GO" id="GO:0042500">
    <property type="term" value="F:aspartic endopeptidase activity, intramembrane cleaving"/>
    <property type="evidence" value="ECO:0007669"/>
    <property type="project" value="InterPro"/>
</dbReference>
<feature type="transmembrane region" description="Helical" evidence="9">
    <location>
        <begin position="410"/>
        <end position="433"/>
    </location>
</feature>
<reference evidence="11" key="2">
    <citation type="submission" date="2025-09" db="UniProtKB">
        <authorList>
            <consortium name="Ensembl"/>
        </authorList>
    </citation>
    <scope>IDENTIFICATION</scope>
</reference>
<accession>A0A8C7HH70</accession>
<comment type="subcellular location">
    <subcellularLocation>
        <location evidence="1">Endosome membrane</location>
        <topology evidence="1">Multi-pass membrane protein</topology>
    </subcellularLocation>
    <subcellularLocation>
        <location evidence="2">Membrane</location>
        <topology evidence="2">Multi-pass membrane protein</topology>
        <orientation evidence="2">Lumenal side</orientation>
    </subcellularLocation>
</comment>
<proteinExistence type="inferred from homology"/>
<dbReference type="GO" id="GO:0005765">
    <property type="term" value="C:lysosomal membrane"/>
    <property type="evidence" value="ECO:0007669"/>
    <property type="project" value="TreeGrafter"/>
</dbReference>
<evidence type="ECO:0000256" key="8">
    <source>
        <dbReference type="ARBA" id="ARBA00023136"/>
    </source>
</evidence>
<dbReference type="InterPro" id="IPR046450">
    <property type="entry name" value="PA_dom_sf"/>
</dbReference>
<dbReference type="GO" id="GO:0098553">
    <property type="term" value="C:lumenal side of endoplasmic reticulum membrane"/>
    <property type="evidence" value="ECO:0007669"/>
    <property type="project" value="TreeGrafter"/>
</dbReference>
<dbReference type="PANTHER" id="PTHR12174">
    <property type="entry name" value="SIGNAL PEPTIDE PEPTIDASE"/>
    <property type="match status" value="1"/>
</dbReference>
<feature type="transmembrane region" description="Helical" evidence="9">
    <location>
        <begin position="254"/>
        <end position="275"/>
    </location>
</feature>
<gene>
    <name evidence="11" type="primary">LOC116374890</name>
</gene>
<feature type="transmembrane region" description="Helical" evidence="9">
    <location>
        <begin position="439"/>
        <end position="456"/>
    </location>
</feature>
<organism evidence="11 12">
    <name type="scientific">Oncorhynchus kisutch</name>
    <name type="common">Coho salmon</name>
    <name type="synonym">Salmo kisutch</name>
    <dbReference type="NCBI Taxonomy" id="8019"/>
    <lineage>
        <taxon>Eukaryota</taxon>
        <taxon>Metazoa</taxon>
        <taxon>Chordata</taxon>
        <taxon>Craniata</taxon>
        <taxon>Vertebrata</taxon>
        <taxon>Euteleostomi</taxon>
        <taxon>Actinopterygii</taxon>
        <taxon>Neopterygii</taxon>
        <taxon>Teleostei</taxon>
        <taxon>Protacanthopterygii</taxon>
        <taxon>Salmoniformes</taxon>
        <taxon>Salmonidae</taxon>
        <taxon>Salmoninae</taxon>
        <taxon>Oncorhynchus</taxon>
    </lineage>
</organism>
<feature type="domain" description="PA" evidence="10">
    <location>
        <begin position="52"/>
        <end position="131"/>
    </location>
</feature>
<dbReference type="AlphaFoldDB" id="A0A8C7HH70"/>
<dbReference type="GO" id="GO:0010008">
    <property type="term" value="C:endosome membrane"/>
    <property type="evidence" value="ECO:0007669"/>
    <property type="project" value="UniProtKB-SubCell"/>
</dbReference>
<evidence type="ECO:0000256" key="4">
    <source>
        <dbReference type="ARBA" id="ARBA00022692"/>
    </source>
</evidence>
<dbReference type="InterPro" id="IPR007369">
    <property type="entry name" value="Peptidase_A22B_SPP"/>
</dbReference>
<keyword evidence="6" id="KW-0378">Hydrolase</keyword>
<keyword evidence="5" id="KW-0967">Endosome</keyword>
<dbReference type="Proteomes" id="UP000694557">
    <property type="component" value="Unassembled WGS sequence"/>
</dbReference>
<dbReference type="GO" id="GO:0033619">
    <property type="term" value="P:membrane protein proteolysis"/>
    <property type="evidence" value="ECO:0007669"/>
    <property type="project" value="TreeGrafter"/>
</dbReference>
<evidence type="ECO:0000313" key="11">
    <source>
        <dbReference type="Ensembl" id="ENSOKIP00005056571.1"/>
    </source>
</evidence>
<dbReference type="Ensembl" id="ENSOKIT00005060144.1">
    <property type="protein sequence ID" value="ENSOKIP00005056571.1"/>
    <property type="gene ID" value="ENSOKIG00005024133.1"/>
</dbReference>
<evidence type="ECO:0000256" key="1">
    <source>
        <dbReference type="ARBA" id="ARBA00004337"/>
    </source>
</evidence>
<dbReference type="GO" id="GO:0098554">
    <property type="term" value="C:cytoplasmic side of endoplasmic reticulum membrane"/>
    <property type="evidence" value="ECO:0007669"/>
    <property type="project" value="TreeGrafter"/>
</dbReference>
<dbReference type="SMART" id="SM00730">
    <property type="entry name" value="PSN"/>
    <property type="match status" value="1"/>
</dbReference>
<dbReference type="Pfam" id="PF02225">
    <property type="entry name" value="PA"/>
    <property type="match status" value="1"/>
</dbReference>
<dbReference type="GO" id="GO:0030660">
    <property type="term" value="C:Golgi-associated vesicle membrane"/>
    <property type="evidence" value="ECO:0007669"/>
    <property type="project" value="TreeGrafter"/>
</dbReference>
<keyword evidence="4 9" id="KW-0812">Transmembrane</keyword>
<dbReference type="Pfam" id="PF04258">
    <property type="entry name" value="Peptidase_A22B"/>
    <property type="match status" value="1"/>
</dbReference>
<name>A0A8C7HH70_ONCKI</name>
<comment type="similarity">
    <text evidence="3">Belongs to the peptidase A22B family.</text>
</comment>
<feature type="transmembrane region" description="Helical" evidence="9">
    <location>
        <begin position="223"/>
        <end position="242"/>
    </location>
</feature>
<evidence type="ECO:0000256" key="9">
    <source>
        <dbReference type="SAM" id="Phobius"/>
    </source>
</evidence>
<evidence type="ECO:0000256" key="2">
    <source>
        <dbReference type="ARBA" id="ARBA00004366"/>
    </source>
</evidence>
<feature type="transmembrane region" description="Helical" evidence="9">
    <location>
        <begin position="157"/>
        <end position="179"/>
    </location>
</feature>
<protein>
    <submittedName>
        <fullName evidence="11">Signal peptide peptidase-like 2A</fullName>
    </submittedName>
</protein>
<reference evidence="11" key="1">
    <citation type="submission" date="2025-08" db="UniProtKB">
        <authorList>
            <consortium name="Ensembl"/>
        </authorList>
    </citation>
    <scope>IDENTIFICATION</scope>
</reference>
<evidence type="ECO:0000256" key="5">
    <source>
        <dbReference type="ARBA" id="ARBA00022753"/>
    </source>
</evidence>
<evidence type="ECO:0000256" key="7">
    <source>
        <dbReference type="ARBA" id="ARBA00022989"/>
    </source>
</evidence>